<comment type="caution">
    <text evidence="7">The sequence shown here is derived from an EMBL/GenBank/DDBJ whole genome shotgun (WGS) entry which is preliminary data.</text>
</comment>
<dbReference type="AlphaFoldDB" id="A0ABD2YI43"/>
<dbReference type="GO" id="GO:0004860">
    <property type="term" value="F:protein kinase inhibitor activity"/>
    <property type="evidence" value="ECO:0007669"/>
    <property type="project" value="UniProtKB-KW"/>
</dbReference>
<comment type="similarity">
    <text evidence="2">Belongs to the CDI family. ICK/KRP subfamily.</text>
</comment>
<protein>
    <recommendedName>
        <fullName evidence="6">Cyclin-dependent kinase inhibitor domain-containing protein</fullName>
    </recommendedName>
</protein>
<feature type="compositionally biased region" description="Basic and acidic residues" evidence="5">
    <location>
        <begin position="101"/>
        <end position="128"/>
    </location>
</feature>
<name>A0ABD2YI43_9GENT</name>
<dbReference type="PIRSF" id="PIRSF017811">
    <property type="entry name" value="CDK_inhib_pln"/>
    <property type="match status" value="1"/>
</dbReference>
<evidence type="ECO:0000256" key="4">
    <source>
        <dbReference type="ARBA" id="ARBA00023306"/>
    </source>
</evidence>
<gene>
    <name evidence="7" type="ORF">ACH5RR_031763</name>
</gene>
<proteinExistence type="inferred from homology"/>
<accession>A0ABD2YI43</accession>
<dbReference type="Gene3D" id="4.10.365.10">
    <property type="entry name" value="p27"/>
    <property type="match status" value="1"/>
</dbReference>
<dbReference type="Proteomes" id="UP001630127">
    <property type="component" value="Unassembled WGS sequence"/>
</dbReference>
<dbReference type="Pfam" id="PF02234">
    <property type="entry name" value="CDI"/>
    <property type="match status" value="1"/>
</dbReference>
<feature type="region of interest" description="Disordered" evidence="5">
    <location>
        <begin position="96"/>
        <end position="128"/>
    </location>
</feature>
<evidence type="ECO:0000256" key="1">
    <source>
        <dbReference type="ARBA" id="ARBA00004642"/>
    </source>
</evidence>
<keyword evidence="8" id="KW-1185">Reference proteome</keyword>
<comment type="subcellular location">
    <subcellularLocation>
        <location evidence="1">Nucleus</location>
        <location evidence="1">Nucleoplasm</location>
    </subcellularLocation>
</comment>
<reference evidence="7 8" key="1">
    <citation type="submission" date="2024-11" db="EMBL/GenBank/DDBJ databases">
        <title>A near-complete genome assembly of Cinchona calisaya.</title>
        <authorList>
            <person name="Lian D.C."/>
            <person name="Zhao X.W."/>
            <person name="Wei L."/>
        </authorList>
    </citation>
    <scope>NUCLEOTIDE SEQUENCE [LARGE SCALE GENOMIC DNA]</scope>
    <source>
        <tissue evidence="7">Nenye</tissue>
    </source>
</reference>
<evidence type="ECO:0000256" key="2">
    <source>
        <dbReference type="ARBA" id="ARBA00010274"/>
    </source>
</evidence>
<keyword evidence="4" id="KW-0131">Cell cycle</keyword>
<organism evidence="7 8">
    <name type="scientific">Cinchona calisaya</name>
    <dbReference type="NCBI Taxonomy" id="153742"/>
    <lineage>
        <taxon>Eukaryota</taxon>
        <taxon>Viridiplantae</taxon>
        <taxon>Streptophyta</taxon>
        <taxon>Embryophyta</taxon>
        <taxon>Tracheophyta</taxon>
        <taxon>Spermatophyta</taxon>
        <taxon>Magnoliopsida</taxon>
        <taxon>eudicotyledons</taxon>
        <taxon>Gunneridae</taxon>
        <taxon>Pentapetalae</taxon>
        <taxon>asterids</taxon>
        <taxon>lamiids</taxon>
        <taxon>Gentianales</taxon>
        <taxon>Rubiaceae</taxon>
        <taxon>Cinchonoideae</taxon>
        <taxon>Cinchoneae</taxon>
        <taxon>Cinchona</taxon>
    </lineage>
</organism>
<evidence type="ECO:0000313" key="7">
    <source>
        <dbReference type="EMBL" id="KAL3506381.1"/>
    </source>
</evidence>
<dbReference type="GO" id="GO:0005654">
    <property type="term" value="C:nucleoplasm"/>
    <property type="evidence" value="ECO:0007669"/>
    <property type="project" value="UniProtKB-SubCell"/>
</dbReference>
<dbReference type="InterPro" id="IPR003175">
    <property type="entry name" value="CDI_dom"/>
</dbReference>
<dbReference type="EMBL" id="JBJUIK010000013">
    <property type="protein sequence ID" value="KAL3506381.1"/>
    <property type="molecule type" value="Genomic_DNA"/>
</dbReference>
<sequence length="128" mass="14522">MGKRIKKLKRIGGAEIEQANHAQTSLGVRTRAKTLALQHAKMLSLSTASTIIEDGREKGSCLQLRSRRLKRLPLVGAERNGKNRHNLEVVETSFGENELESESKERYNFDPVKDEPLPGRFEWEKVKP</sequence>
<evidence type="ECO:0000256" key="5">
    <source>
        <dbReference type="SAM" id="MobiDB-lite"/>
    </source>
</evidence>
<feature type="domain" description="Cyclin-dependent kinase inhibitor" evidence="6">
    <location>
        <begin position="96"/>
        <end position="126"/>
    </location>
</feature>
<dbReference type="InterPro" id="IPR044275">
    <property type="entry name" value="KRP"/>
</dbReference>
<evidence type="ECO:0000259" key="6">
    <source>
        <dbReference type="Pfam" id="PF02234"/>
    </source>
</evidence>
<evidence type="ECO:0000256" key="3">
    <source>
        <dbReference type="ARBA" id="ARBA00023013"/>
    </source>
</evidence>
<keyword evidence="3" id="KW-0649">Protein kinase inhibitor</keyword>
<dbReference type="PANTHER" id="PTHR46776">
    <property type="entry name" value="CYCLIN-DEPENDENT KINASE INHIBITOR 4-RELATED"/>
    <property type="match status" value="1"/>
</dbReference>
<dbReference type="InterPro" id="IPR044898">
    <property type="entry name" value="CDI_dom_sf"/>
</dbReference>
<evidence type="ECO:0000313" key="8">
    <source>
        <dbReference type="Proteomes" id="UP001630127"/>
    </source>
</evidence>